<dbReference type="Proteomes" id="UP001176941">
    <property type="component" value="Chromosome 32"/>
</dbReference>
<proteinExistence type="predicted"/>
<sequence length="137" mass="14442">MPAPPGPPPHPRALPRTWPAPGQLGLTQRGPWGLARSSLGEGLCSAEPKSWERHALLPAARWLAARPGYFYFFPCRAEAGGAGSQTEPARPARPSEDTAPAAGEAPPRDGAPPHDRPRATGRAEGSAPPTRGPRRVL</sequence>
<reference evidence="2" key="1">
    <citation type="submission" date="2023-04" db="EMBL/GenBank/DDBJ databases">
        <authorList>
            <consortium name="ELIXIR-Norway"/>
        </authorList>
    </citation>
    <scope>NUCLEOTIDE SEQUENCE [LARGE SCALE GENOMIC DNA]</scope>
</reference>
<evidence type="ECO:0000256" key="1">
    <source>
        <dbReference type="SAM" id="MobiDB-lite"/>
    </source>
</evidence>
<dbReference type="EMBL" id="OX459968">
    <property type="protein sequence ID" value="CAI9172298.1"/>
    <property type="molecule type" value="Genomic_DNA"/>
</dbReference>
<organism evidence="2 3">
    <name type="scientific">Rangifer tarandus platyrhynchus</name>
    <name type="common">Svalbard reindeer</name>
    <dbReference type="NCBI Taxonomy" id="3082113"/>
    <lineage>
        <taxon>Eukaryota</taxon>
        <taxon>Metazoa</taxon>
        <taxon>Chordata</taxon>
        <taxon>Craniata</taxon>
        <taxon>Vertebrata</taxon>
        <taxon>Euteleostomi</taxon>
        <taxon>Mammalia</taxon>
        <taxon>Eutheria</taxon>
        <taxon>Laurasiatheria</taxon>
        <taxon>Artiodactyla</taxon>
        <taxon>Ruminantia</taxon>
        <taxon>Pecora</taxon>
        <taxon>Cervidae</taxon>
        <taxon>Odocoileinae</taxon>
        <taxon>Rangifer</taxon>
    </lineage>
</organism>
<protein>
    <submittedName>
        <fullName evidence="2">Uncharacterized protein</fullName>
    </submittedName>
</protein>
<gene>
    <name evidence="2" type="ORF">MRATA1EN1_LOCUS21260</name>
</gene>
<feature type="compositionally biased region" description="Pro residues" evidence="1">
    <location>
        <begin position="1"/>
        <end position="12"/>
    </location>
</feature>
<feature type="region of interest" description="Disordered" evidence="1">
    <location>
        <begin position="80"/>
        <end position="137"/>
    </location>
</feature>
<feature type="region of interest" description="Disordered" evidence="1">
    <location>
        <begin position="1"/>
        <end position="21"/>
    </location>
</feature>
<evidence type="ECO:0000313" key="2">
    <source>
        <dbReference type="EMBL" id="CAI9172298.1"/>
    </source>
</evidence>
<evidence type="ECO:0000313" key="3">
    <source>
        <dbReference type="Proteomes" id="UP001176941"/>
    </source>
</evidence>
<accession>A0ABN8ZEG4</accession>
<name>A0ABN8ZEG4_RANTA</name>
<keyword evidence="3" id="KW-1185">Reference proteome</keyword>